<evidence type="ECO:0008006" key="3">
    <source>
        <dbReference type="Google" id="ProtNLM"/>
    </source>
</evidence>
<dbReference type="Gene3D" id="3.30.70.120">
    <property type="match status" value="1"/>
</dbReference>
<dbReference type="InterPro" id="IPR002187">
    <property type="entry name" value="N-reg_PII"/>
</dbReference>
<accession>A0A6G7WJZ6</accession>
<protein>
    <recommendedName>
        <fullName evidence="3">P-II family nitrogen regulator</fullName>
    </recommendedName>
</protein>
<name>A0A6G7WJZ6_9LACT</name>
<gene>
    <name evidence="1" type="ORF">G7058_11335</name>
</gene>
<proteinExistence type="predicted"/>
<dbReference type="SUPFAM" id="SSF54913">
    <property type="entry name" value="GlnB-like"/>
    <property type="match status" value="1"/>
</dbReference>
<dbReference type="PROSITE" id="PS51343">
    <property type="entry name" value="PII_GLNB_DOM"/>
    <property type="match status" value="1"/>
</dbReference>
<dbReference type="KEGG" id="jpo:G7058_11335"/>
<evidence type="ECO:0000313" key="1">
    <source>
        <dbReference type="EMBL" id="QIK52593.1"/>
    </source>
</evidence>
<dbReference type="Proteomes" id="UP000501830">
    <property type="component" value="Chromosome"/>
</dbReference>
<dbReference type="RefSeq" id="WP_166063627.1">
    <property type="nucleotide sequence ID" value="NZ_CP049889.1"/>
</dbReference>
<reference evidence="1 2" key="1">
    <citation type="journal article" date="2017" name="Int. J. Syst. Evol. Microbiol.">
        <title>Jeotgalibaca porci sp. nov. and Jeotgalibaca arthritidis sp. nov., isolated from pigs, and emended description of the genus Jeotgalibaca.</title>
        <authorList>
            <person name="Zamora L."/>
            <person name="Perez-Sancho M."/>
            <person name="Dominguez L."/>
            <person name="Fernandez-Garayzabal J.F."/>
            <person name="Vela A.I."/>
        </authorList>
    </citation>
    <scope>NUCLEOTIDE SEQUENCE [LARGE SCALE GENOMIC DNA]</scope>
    <source>
        <strain evidence="1 2">CCUG 69148</strain>
    </source>
</reference>
<dbReference type="InterPro" id="IPR011322">
    <property type="entry name" value="N-reg_PII-like_a/b"/>
</dbReference>
<dbReference type="AlphaFoldDB" id="A0A6G7WJZ6"/>
<dbReference type="InterPro" id="IPR015867">
    <property type="entry name" value="N-reg_PII/ATP_PRibTrfase_C"/>
</dbReference>
<dbReference type="GO" id="GO:0006808">
    <property type="term" value="P:regulation of nitrogen utilization"/>
    <property type="evidence" value="ECO:0007669"/>
    <property type="project" value="InterPro"/>
</dbReference>
<dbReference type="GeneID" id="94553882"/>
<organism evidence="1 2">
    <name type="scientific">Jeotgalibaca porci</name>
    <dbReference type="NCBI Taxonomy" id="1868793"/>
    <lineage>
        <taxon>Bacteria</taxon>
        <taxon>Bacillati</taxon>
        <taxon>Bacillota</taxon>
        <taxon>Bacilli</taxon>
        <taxon>Lactobacillales</taxon>
        <taxon>Carnobacteriaceae</taxon>
        <taxon>Jeotgalibaca</taxon>
    </lineage>
</organism>
<dbReference type="GO" id="GO:0030234">
    <property type="term" value="F:enzyme regulator activity"/>
    <property type="evidence" value="ECO:0007669"/>
    <property type="project" value="InterPro"/>
</dbReference>
<sequence>MSYQAIITIMDRGLCSKAVEAVTETGSHSGTLLKGRGSGIHEKKTILNMALEPEKDILLLISKEENVDEIVQNMDKNLNLTEPGQGLLVSMKVKRMHGMR</sequence>
<keyword evidence="2" id="KW-1185">Reference proteome</keyword>
<dbReference type="EMBL" id="CP049889">
    <property type="protein sequence ID" value="QIK52593.1"/>
    <property type="molecule type" value="Genomic_DNA"/>
</dbReference>
<evidence type="ECO:0000313" key="2">
    <source>
        <dbReference type="Proteomes" id="UP000501830"/>
    </source>
</evidence>